<feature type="region of interest" description="Disordered" evidence="4">
    <location>
        <begin position="1"/>
        <end position="22"/>
    </location>
</feature>
<feature type="compositionally biased region" description="Polar residues" evidence="4">
    <location>
        <begin position="1"/>
        <end position="19"/>
    </location>
</feature>
<evidence type="ECO:0000259" key="6">
    <source>
        <dbReference type="Pfam" id="PF01833"/>
    </source>
</evidence>
<evidence type="ECO:0000313" key="8">
    <source>
        <dbReference type="EMBL" id="AOX03273.1"/>
    </source>
</evidence>
<dbReference type="Pfam" id="PF00496">
    <property type="entry name" value="SBP_bac_5"/>
    <property type="match status" value="1"/>
</dbReference>
<dbReference type="Gene3D" id="2.60.40.10">
    <property type="entry name" value="Immunoglobulins"/>
    <property type="match status" value="2"/>
</dbReference>
<evidence type="ECO:0000256" key="3">
    <source>
        <dbReference type="ARBA" id="ARBA00022729"/>
    </source>
</evidence>
<keyword evidence="2" id="KW-0813">Transport</keyword>
<feature type="domain" description="CARDB" evidence="7">
    <location>
        <begin position="260"/>
        <end position="361"/>
    </location>
</feature>
<dbReference type="AlphaFoldDB" id="A0A1D8U0D1"/>
<evidence type="ECO:0000259" key="5">
    <source>
        <dbReference type="Pfam" id="PF00496"/>
    </source>
</evidence>
<dbReference type="InterPro" id="IPR002909">
    <property type="entry name" value="IPT_dom"/>
</dbReference>
<accession>A0A1D8U0D1</accession>
<dbReference type="InterPro" id="IPR013783">
    <property type="entry name" value="Ig-like_fold"/>
</dbReference>
<dbReference type="Pfam" id="PF01833">
    <property type="entry name" value="TIG"/>
    <property type="match status" value="1"/>
</dbReference>
<dbReference type="InterPro" id="IPR039424">
    <property type="entry name" value="SBP_5"/>
</dbReference>
<dbReference type="Gene3D" id="3.90.76.10">
    <property type="entry name" value="Dipeptide-binding Protein, Domain 1"/>
    <property type="match status" value="2"/>
</dbReference>
<name>A0A1D8U0D1_9CYAN</name>
<comment type="similarity">
    <text evidence="1">Belongs to the bacterial solute-binding protein 5 family.</text>
</comment>
<organism evidence="8 9">
    <name type="scientific">Moorena producens PAL-8-15-08-1</name>
    <dbReference type="NCBI Taxonomy" id="1458985"/>
    <lineage>
        <taxon>Bacteria</taxon>
        <taxon>Bacillati</taxon>
        <taxon>Cyanobacteriota</taxon>
        <taxon>Cyanophyceae</taxon>
        <taxon>Coleofasciculales</taxon>
        <taxon>Coleofasciculaceae</taxon>
        <taxon>Moorena</taxon>
    </lineage>
</organism>
<dbReference type="SUPFAM" id="SSF81296">
    <property type="entry name" value="E set domains"/>
    <property type="match status" value="1"/>
</dbReference>
<dbReference type="RefSeq" id="WP_070395657.1">
    <property type="nucleotide sequence ID" value="NZ_CP017599.1"/>
</dbReference>
<dbReference type="SUPFAM" id="SSF53850">
    <property type="entry name" value="Periplasmic binding protein-like II"/>
    <property type="match status" value="2"/>
</dbReference>
<feature type="domain" description="Solute-binding protein family 5" evidence="5">
    <location>
        <begin position="421"/>
        <end position="670"/>
    </location>
</feature>
<protein>
    <recommendedName>
        <fullName evidence="10">Solute-binding protein family 5 domain-containing protein</fullName>
    </recommendedName>
</protein>
<keyword evidence="3" id="KW-0732">Signal</keyword>
<dbReference type="Proteomes" id="UP000177870">
    <property type="component" value="Chromosome"/>
</dbReference>
<evidence type="ECO:0000259" key="7">
    <source>
        <dbReference type="Pfam" id="PF07705"/>
    </source>
</evidence>
<evidence type="ECO:0000256" key="2">
    <source>
        <dbReference type="ARBA" id="ARBA00022448"/>
    </source>
</evidence>
<dbReference type="Gene3D" id="3.40.190.10">
    <property type="entry name" value="Periplasmic binding protein-like II"/>
    <property type="match status" value="1"/>
</dbReference>
<proteinExistence type="inferred from homology"/>
<reference evidence="9" key="1">
    <citation type="submission" date="2016-10" db="EMBL/GenBank/DDBJ databases">
        <title>Comparative genomics uncovers the prolific and rare metabolic potential of the cyanobacterial genus Moorea.</title>
        <authorList>
            <person name="Leao T."/>
            <person name="Castelao G."/>
            <person name="Korobeynikov A."/>
            <person name="Monroe E.A."/>
            <person name="Podell S."/>
            <person name="Glukhov E."/>
            <person name="Allen E."/>
            <person name="Gerwick W.H."/>
            <person name="Gerwick L."/>
        </authorList>
    </citation>
    <scope>NUCLEOTIDE SEQUENCE [LARGE SCALE GENOMIC DNA]</scope>
    <source>
        <strain evidence="9">PAL-8-15-08-1</strain>
    </source>
</reference>
<dbReference type="PANTHER" id="PTHR30290:SF9">
    <property type="entry name" value="OLIGOPEPTIDE-BINDING PROTEIN APPA"/>
    <property type="match status" value="1"/>
</dbReference>
<evidence type="ECO:0000256" key="1">
    <source>
        <dbReference type="ARBA" id="ARBA00005695"/>
    </source>
</evidence>
<dbReference type="PANTHER" id="PTHR30290">
    <property type="entry name" value="PERIPLASMIC BINDING COMPONENT OF ABC TRANSPORTER"/>
    <property type="match status" value="1"/>
</dbReference>
<dbReference type="InterPro" id="IPR014756">
    <property type="entry name" value="Ig_E-set"/>
</dbReference>
<feature type="domain" description="IPT/TIG" evidence="6">
    <location>
        <begin position="179"/>
        <end position="247"/>
    </location>
</feature>
<sequence>MTNEESLTASNGNTQGNIDSNKDENTEWQLADMVDAIAAEIDRAEDTLSLKSYARGKSMAIKQLKLDIEVKLRRTSDGKILFRTTDPGENSATVIKLDFAQVLESQLQGVRKQLDQPISTRPLTTLTGITEAEIKQLNGIGIYSVNDLEGYTQTAAMVAELSRKTGIADSRIRIWRQLPFLSEVKPAKGLPGSQVVIEGDNFGVRDPNAAVLFQGQPAEILEWSKSRLIVTMPEVTGSGVLFVVIDGQSTNLLSWEAITVDLRVRNIIIIPDQPSAGELITIEADLINQGNSSSDAFEVQWTVDNKPQSIQSHGPLQPNQRSQDSSIRRQLRLEAGSHTIRFTADPNHKHLDLNRANSTFTRKIEVKGLNQLTIADFRDINTLDPLVNINYPSGDINYGPGDVLSLVFRGLGRLDPKTGAFVPDIATRWWWSENKDKNTRIISFQLSENVSFHDGKQLTVADVEFTYQVYKKLNSSPNTRVINIIRDINVVNDRIISFEVLWPFLKEEEPKDDNSDQVDIDKDDSITPIDRDQIQPLERIDQIVEQPSSRAIESDQIESIEIVDQPRPRAIDILESPLPPYIASLMTIGIVPRHAYNQKSFQLKPIGSGPFQVETFQSGKEIVLNAFPNYVKGAPRLDRIVISILGQLDVVTEVVSTQKYSAAVLPYTEKLYSQFNNRKDWTVIPTPLNKPELLHLQSSSLQERLPNDFDTNWNAHLWYFSRGISSRTKVLGAV</sequence>
<dbReference type="GO" id="GO:1904680">
    <property type="term" value="F:peptide transmembrane transporter activity"/>
    <property type="evidence" value="ECO:0007669"/>
    <property type="project" value="TreeGrafter"/>
</dbReference>
<dbReference type="EMBL" id="CP017599">
    <property type="protein sequence ID" value="AOX03273.1"/>
    <property type="molecule type" value="Genomic_DNA"/>
</dbReference>
<dbReference type="KEGG" id="mpro:BJP34_30960"/>
<dbReference type="InterPro" id="IPR011635">
    <property type="entry name" value="CARDB"/>
</dbReference>
<dbReference type="OrthoDB" id="9796817at2"/>
<gene>
    <name evidence="8" type="ORF">BJP34_30960</name>
</gene>
<evidence type="ECO:0000313" key="9">
    <source>
        <dbReference type="Proteomes" id="UP000177870"/>
    </source>
</evidence>
<evidence type="ECO:0000256" key="4">
    <source>
        <dbReference type="SAM" id="MobiDB-lite"/>
    </source>
</evidence>
<dbReference type="Pfam" id="PF07705">
    <property type="entry name" value="CARDB"/>
    <property type="match status" value="1"/>
</dbReference>
<evidence type="ECO:0008006" key="10">
    <source>
        <dbReference type="Google" id="ProtNLM"/>
    </source>
</evidence>
<dbReference type="GO" id="GO:0015833">
    <property type="term" value="P:peptide transport"/>
    <property type="evidence" value="ECO:0007669"/>
    <property type="project" value="TreeGrafter"/>
</dbReference>
<dbReference type="InterPro" id="IPR000914">
    <property type="entry name" value="SBP_5_dom"/>
</dbReference>